<name>A0AB39V141_9GAMM</name>
<comment type="subcellular location">
    <subcellularLocation>
        <location evidence="1">Cell inner membrane</location>
    </subcellularLocation>
</comment>
<comment type="similarity">
    <text evidence="2">Belongs to the GSP N family.</text>
</comment>
<dbReference type="KEGG" id="tcd:AAIA72_03625"/>
<keyword evidence="5" id="KW-1003">Cell membrane</keyword>
<evidence type="ECO:0000256" key="10">
    <source>
        <dbReference type="ARBA" id="ARBA00030772"/>
    </source>
</evidence>
<keyword evidence="7" id="KW-0812">Transmembrane</keyword>
<evidence type="ECO:0000256" key="1">
    <source>
        <dbReference type="ARBA" id="ARBA00004533"/>
    </source>
</evidence>
<dbReference type="Pfam" id="PF01203">
    <property type="entry name" value="T2SSN"/>
    <property type="match status" value="1"/>
</dbReference>
<protein>
    <recommendedName>
        <fullName evidence="3">Type II secretion system protein N</fullName>
    </recommendedName>
    <alternativeName>
        <fullName evidence="10">General secretion pathway protein N</fullName>
    </alternativeName>
</protein>
<dbReference type="GO" id="GO:0015628">
    <property type="term" value="P:protein secretion by the type II secretion system"/>
    <property type="evidence" value="ECO:0007669"/>
    <property type="project" value="InterPro"/>
</dbReference>
<sequence length="242" mass="26465">MVALISLLIGLIWTVPAGLIWKQAMPIVRQHMQVPVTIRGVAGTLPRGQVMIQARSLPVILDWRLRPTGLSGRGALLELIARTSNGQIESNVSIEGLSTPVLEAKGNISLESFNYLLSRYRLRLAGELDIHELHLTLNPDTGLPMDARGLMVWSGGPVQYPAGSQLQTADMPPLRGRISGQGGDVRLEVSTQDNQPVMRIRIDGLGTAHISVLKRLVDLAGAPWPNQVSPDTEVFKLRQRLM</sequence>
<evidence type="ECO:0000256" key="5">
    <source>
        <dbReference type="ARBA" id="ARBA00022475"/>
    </source>
</evidence>
<dbReference type="GO" id="GO:0005886">
    <property type="term" value="C:plasma membrane"/>
    <property type="evidence" value="ECO:0007669"/>
    <property type="project" value="UniProtKB-SubCell"/>
</dbReference>
<keyword evidence="6" id="KW-0997">Cell inner membrane</keyword>
<evidence type="ECO:0000256" key="2">
    <source>
        <dbReference type="ARBA" id="ARBA00007208"/>
    </source>
</evidence>
<dbReference type="GO" id="GO:0015627">
    <property type="term" value="C:type II protein secretion system complex"/>
    <property type="evidence" value="ECO:0007669"/>
    <property type="project" value="InterPro"/>
</dbReference>
<keyword evidence="4" id="KW-0813">Transport</keyword>
<organism evidence="11">
    <name type="scientific">Thermohahella caldifontis</name>
    <dbReference type="NCBI Taxonomy" id="3142973"/>
    <lineage>
        <taxon>Bacteria</taxon>
        <taxon>Pseudomonadati</taxon>
        <taxon>Pseudomonadota</taxon>
        <taxon>Gammaproteobacteria</taxon>
        <taxon>Oceanospirillales</taxon>
        <taxon>Hahellaceae</taxon>
        <taxon>Thermohahella</taxon>
    </lineage>
</organism>
<accession>A0AB39V141</accession>
<evidence type="ECO:0000256" key="3">
    <source>
        <dbReference type="ARBA" id="ARBA00021563"/>
    </source>
</evidence>
<dbReference type="RefSeq" id="WP_369602963.1">
    <property type="nucleotide sequence ID" value="NZ_CP154858.1"/>
</dbReference>
<dbReference type="InterPro" id="IPR022792">
    <property type="entry name" value="T2SS_protein-GspN"/>
</dbReference>
<gene>
    <name evidence="11" type="primary">gspN</name>
    <name evidence="11" type="ORF">AAIA72_03625</name>
</gene>
<evidence type="ECO:0000256" key="4">
    <source>
        <dbReference type="ARBA" id="ARBA00022448"/>
    </source>
</evidence>
<keyword evidence="8" id="KW-0653">Protein transport</keyword>
<reference evidence="11" key="1">
    <citation type="submission" date="2024-05" db="EMBL/GenBank/DDBJ databases">
        <title>Genome sequencing of novel strain.</title>
        <authorList>
            <person name="Ganbat D."/>
            <person name="Ganbat S."/>
            <person name="Lee S.-J."/>
        </authorList>
    </citation>
    <scope>NUCLEOTIDE SEQUENCE</scope>
    <source>
        <strain evidence="11">SMD15-11</strain>
    </source>
</reference>
<evidence type="ECO:0000256" key="7">
    <source>
        <dbReference type="ARBA" id="ARBA00022692"/>
    </source>
</evidence>
<evidence type="ECO:0000256" key="8">
    <source>
        <dbReference type="ARBA" id="ARBA00022927"/>
    </source>
</evidence>
<keyword evidence="9" id="KW-0472">Membrane</keyword>
<evidence type="ECO:0000256" key="9">
    <source>
        <dbReference type="ARBA" id="ARBA00023136"/>
    </source>
</evidence>
<dbReference type="EMBL" id="CP154858">
    <property type="protein sequence ID" value="XDT73992.1"/>
    <property type="molecule type" value="Genomic_DNA"/>
</dbReference>
<dbReference type="AlphaFoldDB" id="A0AB39V141"/>
<evidence type="ECO:0000256" key="6">
    <source>
        <dbReference type="ARBA" id="ARBA00022519"/>
    </source>
</evidence>
<evidence type="ECO:0000313" key="11">
    <source>
        <dbReference type="EMBL" id="XDT73992.1"/>
    </source>
</evidence>
<proteinExistence type="inferred from homology"/>